<evidence type="ECO:0000256" key="2">
    <source>
        <dbReference type="SAM" id="SignalP"/>
    </source>
</evidence>
<dbReference type="Proteomes" id="UP000578352">
    <property type="component" value="Unassembled WGS sequence"/>
</dbReference>
<dbReference type="Pfam" id="PF26137">
    <property type="entry name" value="Toxin_SdpC"/>
    <property type="match status" value="1"/>
</dbReference>
<keyword evidence="1" id="KW-0812">Transmembrane</keyword>
<evidence type="ECO:0000313" key="3">
    <source>
        <dbReference type="EMBL" id="NYJ23557.1"/>
    </source>
</evidence>
<sequence>MHHKILRPAISLAAAALLVVSAATPAQSIERQSSPSDSNGVSARADVEQEPRFGLEEMIQGIVFAKGPVAEALDRVVDYPSNLTTEDLVVVQEVEARLTASMIAADGDKLMAAFPSITSGDPYQVQSALGIFGTSFAEALDREYPGASGTPIRSARCGIVAVCAAVSVAAIALGAAIAVVAFNVAGAVNMVYNQNGLWDTNGVFNGKKAPHATNPTELVQSYPTLSESEEVRRITVALRAS</sequence>
<evidence type="ECO:0000256" key="1">
    <source>
        <dbReference type="SAM" id="Phobius"/>
    </source>
</evidence>
<feature type="transmembrane region" description="Helical" evidence="1">
    <location>
        <begin position="159"/>
        <end position="185"/>
    </location>
</feature>
<keyword evidence="2" id="KW-0732">Signal</keyword>
<gene>
    <name evidence="3" type="ORF">HNR13_001844</name>
</gene>
<evidence type="ECO:0000313" key="4">
    <source>
        <dbReference type="Proteomes" id="UP000578352"/>
    </source>
</evidence>
<feature type="chain" id="PRO_5032792900" evidence="2">
    <location>
        <begin position="29"/>
        <end position="241"/>
    </location>
</feature>
<dbReference type="InterPro" id="IPR023888">
    <property type="entry name" value="SdpC-like"/>
</dbReference>
<reference evidence="3 4" key="1">
    <citation type="submission" date="2020-07" db="EMBL/GenBank/DDBJ databases">
        <title>Sequencing the genomes of 1000 actinobacteria strains.</title>
        <authorList>
            <person name="Klenk H.-P."/>
        </authorList>
    </citation>
    <scope>NUCLEOTIDE SEQUENCE [LARGE SCALE GENOMIC DNA]</scope>
    <source>
        <strain evidence="3 4">DSM 15165</strain>
    </source>
</reference>
<proteinExistence type="predicted"/>
<keyword evidence="1" id="KW-1133">Transmembrane helix</keyword>
<keyword evidence="1" id="KW-0472">Membrane</keyword>
<accession>A0A853CSA1</accession>
<organism evidence="3 4">
    <name type="scientific">Leifsonia shinshuensis</name>
    <dbReference type="NCBI Taxonomy" id="150026"/>
    <lineage>
        <taxon>Bacteria</taxon>
        <taxon>Bacillati</taxon>
        <taxon>Actinomycetota</taxon>
        <taxon>Actinomycetes</taxon>
        <taxon>Micrococcales</taxon>
        <taxon>Microbacteriaceae</taxon>
        <taxon>Leifsonia</taxon>
    </lineage>
</organism>
<protein>
    <submittedName>
        <fullName evidence="3">SdpC family antimicrobial peptide</fullName>
    </submittedName>
</protein>
<comment type="caution">
    <text evidence="3">The sequence shown here is derived from an EMBL/GenBank/DDBJ whole genome shotgun (WGS) entry which is preliminary data.</text>
</comment>
<name>A0A853CSA1_9MICO</name>
<dbReference type="RefSeq" id="WP_179605469.1">
    <property type="nucleotide sequence ID" value="NZ_BAABEH010000001.1"/>
</dbReference>
<dbReference type="AlphaFoldDB" id="A0A853CSA1"/>
<dbReference type="EMBL" id="JACCFL010000001">
    <property type="protein sequence ID" value="NYJ23557.1"/>
    <property type="molecule type" value="Genomic_DNA"/>
</dbReference>
<feature type="signal peptide" evidence="2">
    <location>
        <begin position="1"/>
        <end position="28"/>
    </location>
</feature>